<organism evidence="1 2">
    <name type="scientific">Trichinella papuae</name>
    <dbReference type="NCBI Taxonomy" id="268474"/>
    <lineage>
        <taxon>Eukaryota</taxon>
        <taxon>Metazoa</taxon>
        <taxon>Ecdysozoa</taxon>
        <taxon>Nematoda</taxon>
        <taxon>Enoplea</taxon>
        <taxon>Dorylaimia</taxon>
        <taxon>Trichinellida</taxon>
        <taxon>Trichinellidae</taxon>
        <taxon>Trichinella</taxon>
    </lineage>
</organism>
<evidence type="ECO:0000313" key="1">
    <source>
        <dbReference type="EMBL" id="KRZ64137.1"/>
    </source>
</evidence>
<dbReference type="EMBL" id="JYDO01001439">
    <property type="protein sequence ID" value="KRZ64137.1"/>
    <property type="molecule type" value="Genomic_DNA"/>
</dbReference>
<gene>
    <name evidence="1" type="ORF">T10_655</name>
</gene>
<dbReference type="AlphaFoldDB" id="A0A0V1LXA4"/>
<name>A0A0V1LXA4_9BILA</name>
<sequence>LPRYKSGRVTTAFPTREFSGLSLKAWYYYSFE</sequence>
<protein>
    <submittedName>
        <fullName evidence="1">Uncharacterized protein</fullName>
    </submittedName>
</protein>
<keyword evidence="2" id="KW-1185">Reference proteome</keyword>
<evidence type="ECO:0000313" key="2">
    <source>
        <dbReference type="Proteomes" id="UP000054843"/>
    </source>
</evidence>
<reference evidence="1 2" key="1">
    <citation type="submission" date="2015-01" db="EMBL/GenBank/DDBJ databases">
        <title>Evolution of Trichinella species and genotypes.</title>
        <authorList>
            <person name="Korhonen P.K."/>
            <person name="Edoardo P."/>
            <person name="Giuseppe L.R."/>
            <person name="Gasser R.B."/>
        </authorList>
    </citation>
    <scope>NUCLEOTIDE SEQUENCE [LARGE SCALE GENOMIC DNA]</scope>
    <source>
        <strain evidence="1">ISS1980</strain>
    </source>
</reference>
<feature type="non-terminal residue" evidence="1">
    <location>
        <position position="1"/>
    </location>
</feature>
<accession>A0A0V1LXA4</accession>
<dbReference type="Proteomes" id="UP000054843">
    <property type="component" value="Unassembled WGS sequence"/>
</dbReference>
<proteinExistence type="predicted"/>
<comment type="caution">
    <text evidence="1">The sequence shown here is derived from an EMBL/GenBank/DDBJ whole genome shotgun (WGS) entry which is preliminary data.</text>
</comment>